<keyword evidence="5 9" id="KW-0997">Cell inner membrane</keyword>
<name>A0ABZ0IHW9_9GAMM</name>
<evidence type="ECO:0000313" key="11">
    <source>
        <dbReference type="EMBL" id="WOJ98414.1"/>
    </source>
</evidence>
<evidence type="ECO:0000256" key="4">
    <source>
        <dbReference type="ARBA" id="ARBA00022481"/>
    </source>
</evidence>
<feature type="transmembrane region" description="Helical" evidence="9">
    <location>
        <begin position="12"/>
        <end position="33"/>
    </location>
</feature>
<dbReference type="Pfam" id="PF02501">
    <property type="entry name" value="T2SSI"/>
    <property type="match status" value="1"/>
</dbReference>
<keyword evidence="6 9" id="KW-0812">Transmembrane</keyword>
<keyword evidence="7 9" id="KW-1133">Transmembrane helix</keyword>
<dbReference type="RefSeq" id="WP_407329778.1">
    <property type="nucleotide sequence ID" value="NZ_CP136865.1"/>
</dbReference>
<evidence type="ECO:0000256" key="2">
    <source>
        <dbReference type="ARBA" id="ARBA00008358"/>
    </source>
</evidence>
<feature type="domain" description="Type II secretion system protein GspI C-terminal" evidence="10">
    <location>
        <begin position="45"/>
        <end position="127"/>
    </location>
</feature>
<evidence type="ECO:0000256" key="1">
    <source>
        <dbReference type="ARBA" id="ARBA00004377"/>
    </source>
</evidence>
<evidence type="ECO:0000256" key="8">
    <source>
        <dbReference type="ARBA" id="ARBA00023136"/>
    </source>
</evidence>
<gene>
    <name evidence="11" type="primary">gspI</name>
    <name evidence="11" type="ORF">R0137_07545</name>
</gene>
<dbReference type="PANTHER" id="PTHR38779:SF2">
    <property type="entry name" value="TYPE II SECRETION SYSTEM PROTEIN I-RELATED"/>
    <property type="match status" value="1"/>
</dbReference>
<dbReference type="NCBIfam" id="TIGR01707">
    <property type="entry name" value="gspI"/>
    <property type="match status" value="1"/>
</dbReference>
<evidence type="ECO:0000256" key="6">
    <source>
        <dbReference type="ARBA" id="ARBA00022692"/>
    </source>
</evidence>
<comment type="subunit">
    <text evidence="9">Type II secretion is composed of four main components: the outer membrane complex, the inner membrane complex, the cytoplasmic secretion ATPase and the periplasm-spanning pseudopilus.</text>
</comment>
<keyword evidence="8 9" id="KW-0472">Membrane</keyword>
<evidence type="ECO:0000259" key="10">
    <source>
        <dbReference type="Pfam" id="PF02501"/>
    </source>
</evidence>
<comment type="function">
    <text evidence="9">Component of the type II secretion system required for the energy-dependent secretion of extracellular factors such as proteases and toxins from the periplasm.</text>
</comment>
<comment type="subcellular location">
    <subcellularLocation>
        <location evidence="1 9">Cell inner membrane</location>
        <topology evidence="1 9">Single-pass membrane protein</topology>
    </subcellularLocation>
</comment>
<dbReference type="InterPro" id="IPR045584">
    <property type="entry name" value="Pilin-like"/>
</dbReference>
<dbReference type="Pfam" id="PF07963">
    <property type="entry name" value="N_methyl"/>
    <property type="match status" value="1"/>
</dbReference>
<reference evidence="11 12" key="1">
    <citation type="submission" date="2023-10" db="EMBL/GenBank/DDBJ databases">
        <title>Two novel species belonging to the OM43/NOR5 clade.</title>
        <authorList>
            <person name="Park M."/>
        </authorList>
    </citation>
    <scope>NUCLEOTIDE SEQUENCE [LARGE SCALE GENOMIC DNA]</scope>
    <source>
        <strain evidence="11 12">IMCC45268</strain>
    </source>
</reference>
<keyword evidence="4 9" id="KW-0488">Methylation</keyword>
<keyword evidence="12" id="KW-1185">Reference proteome</keyword>
<evidence type="ECO:0000313" key="12">
    <source>
        <dbReference type="Proteomes" id="UP001626549"/>
    </source>
</evidence>
<dbReference type="InterPro" id="IPR012902">
    <property type="entry name" value="N_methyl_site"/>
</dbReference>
<dbReference type="EMBL" id="CP136865">
    <property type="protein sequence ID" value="WOJ98414.1"/>
    <property type="molecule type" value="Genomic_DNA"/>
</dbReference>
<dbReference type="InterPro" id="IPR003413">
    <property type="entry name" value="T2SS_GspI_C"/>
</dbReference>
<dbReference type="Proteomes" id="UP001626549">
    <property type="component" value="Chromosome"/>
</dbReference>
<dbReference type="PANTHER" id="PTHR38779">
    <property type="entry name" value="TYPE II SECRETION SYSTEM PROTEIN I-RELATED"/>
    <property type="match status" value="1"/>
</dbReference>
<sequence length="136" mass="14799">MSRRLANRSSGFTLIEVMVALAVVALAVPALLLTMDQQIDGTAYLRDRSLAQIVASNRLAELRLALRGGQQSLRGSSSGSEEMAGREWYWRVQSQGTEVPNFSRVEVQVRVIEGDESPSLYTLVAFIAARSDAANG</sequence>
<dbReference type="SUPFAM" id="SSF54523">
    <property type="entry name" value="Pili subunits"/>
    <property type="match status" value="1"/>
</dbReference>
<proteinExistence type="inferred from homology"/>
<evidence type="ECO:0000256" key="5">
    <source>
        <dbReference type="ARBA" id="ARBA00022519"/>
    </source>
</evidence>
<comment type="PTM">
    <text evidence="9">Cleaved by prepilin peptidase.</text>
</comment>
<keyword evidence="3" id="KW-1003">Cell membrane</keyword>
<dbReference type="NCBIfam" id="TIGR02532">
    <property type="entry name" value="IV_pilin_GFxxxE"/>
    <property type="match status" value="1"/>
</dbReference>
<dbReference type="Gene3D" id="3.30.1300.30">
    <property type="entry name" value="GSPII I/J protein-like"/>
    <property type="match status" value="1"/>
</dbReference>
<organism evidence="11 12">
    <name type="scientific">Congregibacter brevis</name>
    <dbReference type="NCBI Taxonomy" id="3081201"/>
    <lineage>
        <taxon>Bacteria</taxon>
        <taxon>Pseudomonadati</taxon>
        <taxon>Pseudomonadota</taxon>
        <taxon>Gammaproteobacteria</taxon>
        <taxon>Cellvibrionales</taxon>
        <taxon>Halieaceae</taxon>
        <taxon>Congregibacter</taxon>
    </lineage>
</organism>
<protein>
    <recommendedName>
        <fullName evidence="9">Type II secretion system protein I</fullName>
        <shortName evidence="9">T2SS minor pseudopilin I</shortName>
    </recommendedName>
</protein>
<comment type="similarity">
    <text evidence="2 9">Belongs to the GSP I family.</text>
</comment>
<evidence type="ECO:0000256" key="7">
    <source>
        <dbReference type="ARBA" id="ARBA00022989"/>
    </source>
</evidence>
<evidence type="ECO:0000256" key="3">
    <source>
        <dbReference type="ARBA" id="ARBA00022475"/>
    </source>
</evidence>
<evidence type="ECO:0000256" key="9">
    <source>
        <dbReference type="RuleBase" id="RU368030"/>
    </source>
</evidence>
<accession>A0ABZ0IHW9</accession>
<dbReference type="InterPro" id="IPR010052">
    <property type="entry name" value="T2SS_protein-GspI"/>
</dbReference>